<gene>
    <name evidence="3" type="ORF">WN51_12793</name>
</gene>
<name>A0A0N0BH18_9HYME</name>
<reference evidence="3 4" key="1">
    <citation type="submission" date="2015-07" db="EMBL/GenBank/DDBJ databases">
        <title>The genome of Melipona quadrifasciata.</title>
        <authorList>
            <person name="Pan H."/>
            <person name="Kapheim K."/>
        </authorList>
    </citation>
    <scope>NUCLEOTIDE SEQUENCE [LARGE SCALE GENOMIC DNA]</scope>
    <source>
        <strain evidence="3">0111107301</strain>
        <tissue evidence="3">Whole body</tissue>
    </source>
</reference>
<feature type="region of interest" description="Disordered" evidence="1">
    <location>
        <begin position="118"/>
        <end position="156"/>
    </location>
</feature>
<evidence type="ECO:0000313" key="3">
    <source>
        <dbReference type="EMBL" id="KOX75604.1"/>
    </source>
</evidence>
<keyword evidence="4" id="KW-1185">Reference proteome</keyword>
<dbReference type="InterPro" id="IPR026678">
    <property type="entry name" value="INO80E"/>
</dbReference>
<feature type="compositionally biased region" description="Polar residues" evidence="1">
    <location>
        <begin position="201"/>
        <end position="210"/>
    </location>
</feature>
<evidence type="ECO:0000313" key="4">
    <source>
        <dbReference type="Proteomes" id="UP000053105"/>
    </source>
</evidence>
<dbReference type="EMBL" id="KQ435760">
    <property type="protein sequence ID" value="KOX75604.1"/>
    <property type="molecule type" value="Genomic_DNA"/>
</dbReference>
<dbReference type="STRING" id="166423.A0A0N0BH18"/>
<evidence type="ECO:0000259" key="2">
    <source>
        <dbReference type="Pfam" id="PF24237"/>
    </source>
</evidence>
<dbReference type="AlphaFoldDB" id="A0A0N0BH18"/>
<accession>A0A0N0BH18</accession>
<feature type="domain" description="INO80 complex subunit E N-terminal" evidence="2">
    <location>
        <begin position="31"/>
        <end position="78"/>
    </location>
</feature>
<feature type="compositionally biased region" description="Acidic residues" evidence="1">
    <location>
        <begin position="16"/>
        <end position="29"/>
    </location>
</feature>
<dbReference type="InterPro" id="IPR056515">
    <property type="entry name" value="INO80E_N"/>
</dbReference>
<organism evidence="3 4">
    <name type="scientific">Melipona quadrifasciata</name>
    <dbReference type="NCBI Taxonomy" id="166423"/>
    <lineage>
        <taxon>Eukaryota</taxon>
        <taxon>Metazoa</taxon>
        <taxon>Ecdysozoa</taxon>
        <taxon>Arthropoda</taxon>
        <taxon>Hexapoda</taxon>
        <taxon>Insecta</taxon>
        <taxon>Pterygota</taxon>
        <taxon>Neoptera</taxon>
        <taxon>Endopterygota</taxon>
        <taxon>Hymenoptera</taxon>
        <taxon>Apocrita</taxon>
        <taxon>Aculeata</taxon>
        <taxon>Apoidea</taxon>
        <taxon>Anthophila</taxon>
        <taxon>Apidae</taxon>
        <taxon>Melipona</taxon>
    </lineage>
</organism>
<proteinExistence type="predicted"/>
<dbReference type="OrthoDB" id="5977486at2759"/>
<feature type="region of interest" description="Disordered" evidence="1">
    <location>
        <begin position="12"/>
        <end position="33"/>
    </location>
</feature>
<feature type="region of interest" description="Disordered" evidence="1">
    <location>
        <begin position="189"/>
        <end position="237"/>
    </location>
</feature>
<protein>
    <submittedName>
        <fullName evidence="3">INO80 complex subunit E</fullName>
    </submittedName>
</protein>
<dbReference type="PANTHER" id="PTHR21812:SF1">
    <property type="entry name" value="INO80 COMPLEX SUBUNIT E"/>
    <property type="match status" value="1"/>
</dbReference>
<sequence>MLEEWYCRSIANNNADAEDDDDDSPEEEVPNYKDQYRNLKRKLKFLIYENECFQEALRSTQRKLLKVNRDKSFLLDRLLQYEKVDASFSESDETESSDEEVTRLDTSKRKKIEMGISNHTPHHIPTMTKSQLNTSKKKKPAPKVTKSNSTPIVQSSNNVVPMSLMSDGHMTPEEVERHLESRQTYLELVPEKAPPTVPTEMFSNDPSLDSESNEIGELETSPSNMGEDCPSVDMMAE</sequence>
<dbReference type="PANTHER" id="PTHR21812">
    <property type="entry name" value="INO80 COMPLEX SUBUNIT E"/>
    <property type="match status" value="1"/>
</dbReference>
<dbReference type="Pfam" id="PF24237">
    <property type="entry name" value="INO80E"/>
    <property type="match status" value="1"/>
</dbReference>
<dbReference type="Proteomes" id="UP000053105">
    <property type="component" value="Unassembled WGS sequence"/>
</dbReference>
<evidence type="ECO:0000256" key="1">
    <source>
        <dbReference type="SAM" id="MobiDB-lite"/>
    </source>
</evidence>
<dbReference type="GO" id="GO:0031011">
    <property type="term" value="C:Ino80 complex"/>
    <property type="evidence" value="ECO:0007669"/>
    <property type="project" value="InterPro"/>
</dbReference>
<dbReference type="GO" id="GO:0006338">
    <property type="term" value="P:chromatin remodeling"/>
    <property type="evidence" value="ECO:0007669"/>
    <property type="project" value="InterPro"/>
</dbReference>